<dbReference type="SUPFAM" id="SSF51182">
    <property type="entry name" value="RmlC-like cupins"/>
    <property type="match status" value="1"/>
</dbReference>
<organism evidence="1 2">
    <name type="scientific">Paraburkholderia bengalensis</name>
    <dbReference type="NCBI Taxonomy" id="2747562"/>
    <lineage>
        <taxon>Bacteria</taxon>
        <taxon>Pseudomonadati</taxon>
        <taxon>Pseudomonadota</taxon>
        <taxon>Betaproteobacteria</taxon>
        <taxon>Burkholderiales</taxon>
        <taxon>Burkholderiaceae</taxon>
        <taxon>Paraburkholderia</taxon>
    </lineage>
</organism>
<dbReference type="InterPro" id="IPR014710">
    <property type="entry name" value="RmlC-like_jellyroll"/>
</dbReference>
<comment type="caution">
    <text evidence="1">The sequence shown here is derived from an EMBL/GenBank/DDBJ whole genome shotgun (WGS) entry which is preliminary data.</text>
</comment>
<sequence length="141" mass="15621">MCECPLCNWQSSTKIRPGDVQFLINPEAPDGVQSANLIGEVKKPGFYVARFKLPAFMRQPAHTHPDDRTYTVISGTMYSGVGDKFNPDALIELVPGSFYNMPANTPHFSWTQKGEVIMQVTGHGPSGFAYCDPADDPRNKR</sequence>
<protein>
    <submittedName>
        <fullName evidence="1">Cupin domain-containing protein</fullName>
    </submittedName>
</protein>
<reference evidence="1 2" key="1">
    <citation type="journal article" date="2022" name="Arch. Microbiol.">
        <title>Paraburkholderia bengalensis sp. nov. isolated from roots of Oryza sativa, IR64.</title>
        <authorList>
            <person name="Nag P."/>
            <person name="Mondal N."/>
            <person name="Sarkar J."/>
            <person name="Das S."/>
        </authorList>
    </citation>
    <scope>NUCLEOTIDE SEQUENCE [LARGE SCALE GENOMIC DNA]</scope>
    <source>
        <strain evidence="1 2">IR64_4_BI</strain>
    </source>
</reference>
<dbReference type="EMBL" id="JACFYJ010000050">
    <property type="protein sequence ID" value="MEI6000423.1"/>
    <property type="molecule type" value="Genomic_DNA"/>
</dbReference>
<name>A0ABU8IXP0_9BURK</name>
<gene>
    <name evidence="1" type="ORF">H3V53_25470</name>
</gene>
<dbReference type="Proteomes" id="UP001386437">
    <property type="component" value="Unassembled WGS sequence"/>
</dbReference>
<keyword evidence="2" id="KW-1185">Reference proteome</keyword>
<evidence type="ECO:0000313" key="1">
    <source>
        <dbReference type="EMBL" id="MEI6000423.1"/>
    </source>
</evidence>
<dbReference type="InterPro" id="IPR011051">
    <property type="entry name" value="RmlC_Cupin_sf"/>
</dbReference>
<dbReference type="RefSeq" id="WP_336600356.1">
    <property type="nucleotide sequence ID" value="NZ_JACFYJ010000050.1"/>
</dbReference>
<accession>A0ABU8IXP0</accession>
<evidence type="ECO:0000313" key="2">
    <source>
        <dbReference type="Proteomes" id="UP001386437"/>
    </source>
</evidence>
<dbReference type="CDD" id="cd06989">
    <property type="entry name" value="cupin_DRT102"/>
    <property type="match status" value="1"/>
</dbReference>
<proteinExistence type="predicted"/>
<dbReference type="Gene3D" id="2.60.120.10">
    <property type="entry name" value="Jelly Rolls"/>
    <property type="match status" value="1"/>
</dbReference>